<sequence>MTAINSAALLAMAREGYCMHQISAVSGVKLETVRGILRAANQNGEFDAALHLSPTKRQLSHNPAILASRAYMYPQVPPMDYGKLEERIHALMASGENVWGNPEVKPAKPKLTPTEYLKVAQDTAAILAAKKSLEKTKEVVDSINPLTYVQHLEDEDLMYLLQVGMTELQKRYYGKDEASS</sequence>
<gene>
    <name evidence="1" type="ORF">vBKpPFBKp27_061</name>
</gene>
<dbReference type="Proteomes" id="UP000596379">
    <property type="component" value="Segment"/>
</dbReference>
<keyword evidence="2" id="KW-1185">Reference proteome</keyword>
<reference evidence="1 2" key="1">
    <citation type="submission" date="2020-12" db="EMBL/GenBank/DDBJ databases">
        <title>Genomic characterization of four novel bacteriophages infecting Klebsiella pneumoniae.</title>
        <authorList>
            <person name="Estrada Bonilla B."/>
            <person name="Costa A.R."/>
            <person name="van Rossum T."/>
            <person name="Hagedoorn S."/>
            <person name="Wallinga H."/>
            <person name="Xiao M."/>
            <person name="Song W."/>
            <person name="Haas P.-J."/>
            <person name="Nobrega F.L."/>
            <person name="Brouns S.J.J."/>
        </authorList>
    </citation>
    <scope>NUCLEOTIDE SEQUENCE [LARGE SCALE GENOMIC DNA]</scope>
</reference>
<name>A0A7U0J4Z4_9CAUD</name>
<proteinExistence type="predicted"/>
<evidence type="ECO:0000313" key="1">
    <source>
        <dbReference type="EMBL" id="QQV91634.1"/>
    </source>
</evidence>
<protein>
    <submittedName>
        <fullName evidence="1">Uncharacterized protein</fullName>
    </submittedName>
</protein>
<organism evidence="1 2">
    <name type="scientific">Klebsiella phage vB_KpP_FBKp27</name>
    <dbReference type="NCBI Taxonomy" id="2801837"/>
    <lineage>
        <taxon>Viruses</taxon>
        <taxon>Duplodnaviria</taxon>
        <taxon>Heunggongvirae</taxon>
        <taxon>Uroviricota</taxon>
        <taxon>Caudoviricetes</taxon>
        <taxon>Schitoviridae</taxon>
        <taxon>Efbeekayvirus</taxon>
        <taxon>Efbeekayvirus Fbkp27</taxon>
    </lineage>
</organism>
<accession>A0A7U0J4Z4</accession>
<evidence type="ECO:0000313" key="2">
    <source>
        <dbReference type="Proteomes" id="UP000596379"/>
    </source>
</evidence>
<dbReference type="EMBL" id="MW394388">
    <property type="protein sequence ID" value="QQV91634.1"/>
    <property type="molecule type" value="Genomic_DNA"/>
</dbReference>